<gene>
    <name evidence="2" type="ORF">UFOVP1425_1</name>
    <name evidence="3" type="ORF">UFOVP1672_63</name>
    <name evidence="1" type="ORF">UFOVP988_1</name>
</gene>
<evidence type="ECO:0000313" key="2">
    <source>
        <dbReference type="EMBL" id="CAB4210313.1"/>
    </source>
</evidence>
<accession>A0A6J5S9M2</accession>
<sequence length="89" mass="9482">MRVNGLATEGKIPVSRAADAPGPAPASVIVKRNLLDESIVGQFVGELRVSPFALLPASLWQFGAWQFELAALAGYRAYGNPKACRNLLS</sequence>
<organism evidence="2">
    <name type="scientific">uncultured Caudovirales phage</name>
    <dbReference type="NCBI Taxonomy" id="2100421"/>
    <lineage>
        <taxon>Viruses</taxon>
        <taxon>Duplodnaviria</taxon>
        <taxon>Heunggongvirae</taxon>
        <taxon>Uroviricota</taxon>
        <taxon>Caudoviricetes</taxon>
        <taxon>Peduoviridae</taxon>
        <taxon>Maltschvirus</taxon>
        <taxon>Maltschvirus maltsch</taxon>
    </lineage>
</organism>
<dbReference type="EMBL" id="LR796943">
    <property type="protein sequence ID" value="CAB4176030.1"/>
    <property type="molecule type" value="Genomic_DNA"/>
</dbReference>
<dbReference type="EMBL" id="LR797367">
    <property type="protein sequence ID" value="CAB4210313.1"/>
    <property type="molecule type" value="Genomic_DNA"/>
</dbReference>
<dbReference type="EMBL" id="LR797536">
    <property type="protein sequence ID" value="CAB4223465.1"/>
    <property type="molecule type" value="Genomic_DNA"/>
</dbReference>
<proteinExistence type="predicted"/>
<evidence type="ECO:0000313" key="3">
    <source>
        <dbReference type="EMBL" id="CAB4223465.1"/>
    </source>
</evidence>
<evidence type="ECO:0000313" key="1">
    <source>
        <dbReference type="EMBL" id="CAB4176030.1"/>
    </source>
</evidence>
<protein>
    <submittedName>
        <fullName evidence="2">Uncharacterized protein</fullName>
    </submittedName>
</protein>
<reference evidence="2" key="1">
    <citation type="submission" date="2020-05" db="EMBL/GenBank/DDBJ databases">
        <authorList>
            <person name="Chiriac C."/>
            <person name="Salcher M."/>
            <person name="Ghai R."/>
            <person name="Kavagutti S V."/>
        </authorList>
    </citation>
    <scope>NUCLEOTIDE SEQUENCE</scope>
</reference>
<name>A0A6J5S9M2_9CAUD</name>